<dbReference type="SUPFAM" id="SSF103501">
    <property type="entry name" value="Respiratory nitrate reductase 1 gamma chain"/>
    <property type="match status" value="1"/>
</dbReference>
<evidence type="ECO:0000256" key="6">
    <source>
        <dbReference type="ARBA" id="ARBA00023136"/>
    </source>
</evidence>
<keyword evidence="6 7" id="KW-0472">Membrane</keyword>
<keyword evidence="2" id="KW-1003">Cell membrane</keyword>
<keyword evidence="5" id="KW-0560">Oxidoreductase</keyword>
<comment type="caution">
    <text evidence="9">The sequence shown here is derived from an EMBL/GenBank/DDBJ whole genome shotgun (WGS) entry which is preliminary data.</text>
</comment>
<accession>A0A7W0CBN9</accession>
<dbReference type="EMBL" id="JACDUS010000012">
    <property type="protein sequence ID" value="MBA2882791.1"/>
    <property type="molecule type" value="Genomic_DNA"/>
</dbReference>
<dbReference type="AlphaFoldDB" id="A0A7W0CBN9"/>
<evidence type="ECO:0000256" key="5">
    <source>
        <dbReference type="ARBA" id="ARBA00023002"/>
    </source>
</evidence>
<feature type="transmembrane region" description="Helical" evidence="7">
    <location>
        <begin position="237"/>
        <end position="258"/>
    </location>
</feature>
<dbReference type="SUPFAM" id="SSF48695">
    <property type="entry name" value="Multiheme cytochromes"/>
    <property type="match status" value="1"/>
</dbReference>
<dbReference type="Gene3D" id="1.10.1130.10">
    <property type="entry name" value="Flavocytochrome C3, Chain A"/>
    <property type="match status" value="1"/>
</dbReference>
<reference evidence="9 10" key="1">
    <citation type="submission" date="2020-07" db="EMBL/GenBank/DDBJ databases">
        <title>Genomic Encyclopedia of Type Strains, Phase IV (KMG-IV): sequencing the most valuable type-strain genomes for metagenomic binning, comparative biology and taxonomic classification.</title>
        <authorList>
            <person name="Goeker M."/>
        </authorList>
    </citation>
    <scope>NUCLEOTIDE SEQUENCE [LARGE SCALE GENOMIC DNA]</scope>
    <source>
        <strain evidence="9 10">DSM 17721</strain>
    </source>
</reference>
<protein>
    <submittedName>
        <fullName evidence="9">Nitrate reductase gamma subunit</fullName>
    </submittedName>
</protein>
<feature type="domain" description="NarG-like" evidence="8">
    <location>
        <begin position="364"/>
        <end position="489"/>
    </location>
</feature>
<evidence type="ECO:0000259" key="8">
    <source>
        <dbReference type="Pfam" id="PF02665"/>
    </source>
</evidence>
<keyword evidence="4 7" id="KW-1133">Transmembrane helix</keyword>
<comment type="subcellular location">
    <subcellularLocation>
        <location evidence="1">Cell membrane</location>
        <topology evidence="1">Multi-pass membrane protein</topology>
    </subcellularLocation>
</comment>
<organism evidence="9 10">
    <name type="scientific">Desulfosalsimonas propionicica</name>
    <dbReference type="NCBI Taxonomy" id="332175"/>
    <lineage>
        <taxon>Bacteria</taxon>
        <taxon>Pseudomonadati</taxon>
        <taxon>Thermodesulfobacteriota</taxon>
        <taxon>Desulfobacteria</taxon>
        <taxon>Desulfobacterales</taxon>
        <taxon>Desulfosalsimonadaceae</taxon>
        <taxon>Desulfosalsimonas</taxon>
    </lineage>
</organism>
<evidence type="ECO:0000256" key="2">
    <source>
        <dbReference type="ARBA" id="ARBA00022475"/>
    </source>
</evidence>
<dbReference type="Gene3D" id="1.20.950.20">
    <property type="entry name" value="Transmembrane di-heme cytochromes, Chain C"/>
    <property type="match status" value="1"/>
</dbReference>
<dbReference type="InterPro" id="IPR023234">
    <property type="entry name" value="NarG-like_domain"/>
</dbReference>
<name>A0A7W0CBN9_9BACT</name>
<dbReference type="GO" id="GO:0005886">
    <property type="term" value="C:plasma membrane"/>
    <property type="evidence" value="ECO:0007669"/>
    <property type="project" value="UniProtKB-SubCell"/>
</dbReference>
<keyword evidence="10" id="KW-1185">Reference proteome</keyword>
<evidence type="ECO:0000256" key="7">
    <source>
        <dbReference type="SAM" id="Phobius"/>
    </source>
</evidence>
<dbReference type="InterPro" id="IPR036197">
    <property type="entry name" value="NarG-like_sf"/>
</dbReference>
<dbReference type="InterPro" id="IPR036280">
    <property type="entry name" value="Multihaem_cyt_sf"/>
</dbReference>
<proteinExistence type="predicted"/>
<feature type="transmembrane region" description="Helical" evidence="7">
    <location>
        <begin position="314"/>
        <end position="338"/>
    </location>
</feature>
<evidence type="ECO:0000256" key="1">
    <source>
        <dbReference type="ARBA" id="ARBA00004651"/>
    </source>
</evidence>
<dbReference type="Pfam" id="PF02665">
    <property type="entry name" value="Nitrate_red_gam"/>
    <property type="match status" value="1"/>
</dbReference>
<feature type="transmembrane region" description="Helical" evidence="7">
    <location>
        <begin position="453"/>
        <end position="471"/>
    </location>
</feature>
<dbReference type="RefSeq" id="WP_181552412.1">
    <property type="nucleotide sequence ID" value="NZ_JACDUS010000012.1"/>
</dbReference>
<dbReference type="Proteomes" id="UP000525298">
    <property type="component" value="Unassembled WGS sequence"/>
</dbReference>
<evidence type="ECO:0000313" key="9">
    <source>
        <dbReference type="EMBL" id="MBA2882791.1"/>
    </source>
</evidence>
<sequence length="504" mass="56038">MDFKTFISATSGFFLILILSSHSFGQNQEIQINNNQIPEMSELQEEESLECMECHREANIDSNEGVLSSQAFCLDCHKEKDCITEKDGIELSLQLTRETFIKNLPIHQYVACTECHTDVARSPHRTETGSQCTGCHSVHGEAAAHAPHLRVECQACHFKSEHVKLDKSDHMIKLAQENNAGKPISLVEHKLADTSDEESCQKCHSLDNSVGAPAAVLPSKGAICILCHAAPLKIGHWMFGAALLVFLGGLLLCFRSWFQGNVQGESESLSRKINLSSESVWSTVFSKQFFSIVKIFILDILLQRRILKESVSRWSMHSLIFLSILLRFALGLFTAAIFTANPDNGVAIALIDKNAPFTAFTYDLLGLLILFGIIWSVIKRFIVKPEYVVSEYKDNIALVIIGALIVLGFVLEGARILVAGVPASIAGYAFVGYPLSKCFAIFGQEWWASFYSVLWYLHAGVGALFIAWLPFGKMRHIFTVPLTYFIEAVSKVKRGEADSPQRQQ</sequence>
<dbReference type="GO" id="GO:0016491">
    <property type="term" value="F:oxidoreductase activity"/>
    <property type="evidence" value="ECO:0007669"/>
    <property type="project" value="UniProtKB-KW"/>
</dbReference>
<feature type="transmembrane region" description="Helical" evidence="7">
    <location>
        <begin position="398"/>
        <end position="418"/>
    </location>
</feature>
<evidence type="ECO:0000313" key="10">
    <source>
        <dbReference type="Proteomes" id="UP000525298"/>
    </source>
</evidence>
<evidence type="ECO:0000256" key="3">
    <source>
        <dbReference type="ARBA" id="ARBA00022692"/>
    </source>
</evidence>
<gene>
    <name evidence="9" type="ORF">HNR65_003146</name>
</gene>
<keyword evidence="3 7" id="KW-0812">Transmembrane</keyword>
<evidence type="ECO:0000256" key="4">
    <source>
        <dbReference type="ARBA" id="ARBA00022989"/>
    </source>
</evidence>
<feature type="transmembrane region" description="Helical" evidence="7">
    <location>
        <begin position="359"/>
        <end position="378"/>
    </location>
</feature>